<name>A0A4R8PPA6_9PEZI</name>
<evidence type="ECO:0000313" key="1">
    <source>
        <dbReference type="EMBL" id="TDZ27452.1"/>
    </source>
</evidence>
<sequence>MGPQNSVSRRLGLASMRETSAPPIALYYQKKSSIEDWRVDKGTAAIPALGTRGGWRLSNTGAQCRVAALLIGGHCQLRRIETVPPFYLQLSTFSISSRPRPRLRSYFGAITVTVPVIWAQDGGSLWGPQRETREDDVCRLARFLPPPPRLFLHAARPRSSPIQLVGHFPMSLCR</sequence>
<reference evidence="1 2" key="1">
    <citation type="submission" date="2018-11" db="EMBL/GenBank/DDBJ databases">
        <title>Genome sequence and assembly of Colletotrichum spinosum.</title>
        <authorList>
            <person name="Gan P."/>
            <person name="Shirasu K."/>
        </authorList>
    </citation>
    <scope>NUCLEOTIDE SEQUENCE [LARGE SCALE GENOMIC DNA]</scope>
    <source>
        <strain evidence="1 2">CBS 515.97</strain>
    </source>
</reference>
<dbReference type="AlphaFoldDB" id="A0A4R8PPA6"/>
<accession>A0A4R8PPA6</accession>
<organism evidence="1 2">
    <name type="scientific">Colletotrichum spinosum</name>
    <dbReference type="NCBI Taxonomy" id="1347390"/>
    <lineage>
        <taxon>Eukaryota</taxon>
        <taxon>Fungi</taxon>
        <taxon>Dikarya</taxon>
        <taxon>Ascomycota</taxon>
        <taxon>Pezizomycotina</taxon>
        <taxon>Sordariomycetes</taxon>
        <taxon>Hypocreomycetidae</taxon>
        <taxon>Glomerellales</taxon>
        <taxon>Glomerellaceae</taxon>
        <taxon>Colletotrichum</taxon>
        <taxon>Colletotrichum orbiculare species complex</taxon>
    </lineage>
</organism>
<protein>
    <submittedName>
        <fullName evidence="1">Uncharacterized protein</fullName>
    </submittedName>
</protein>
<proteinExistence type="predicted"/>
<comment type="caution">
    <text evidence="1">The sequence shown here is derived from an EMBL/GenBank/DDBJ whole genome shotgun (WGS) entry which is preliminary data.</text>
</comment>
<dbReference type="Proteomes" id="UP000295083">
    <property type="component" value="Unassembled WGS sequence"/>
</dbReference>
<evidence type="ECO:0000313" key="2">
    <source>
        <dbReference type="Proteomes" id="UP000295083"/>
    </source>
</evidence>
<dbReference type="EMBL" id="QAPG01003791">
    <property type="protein sequence ID" value="TDZ27452.1"/>
    <property type="molecule type" value="Genomic_DNA"/>
</dbReference>
<keyword evidence="2" id="KW-1185">Reference proteome</keyword>
<gene>
    <name evidence="1" type="ORF">C8035_v010542</name>
</gene>